<proteinExistence type="predicted"/>
<dbReference type="AlphaFoldDB" id="Q8S858"/>
<evidence type="ECO:0000313" key="2">
    <source>
        <dbReference type="EMBL" id="AAM08788.1"/>
    </source>
</evidence>
<dbReference type="EMBL" id="AC016780">
    <property type="protein sequence ID" value="AAM08788.1"/>
    <property type="molecule type" value="Genomic_DNA"/>
</dbReference>
<feature type="compositionally biased region" description="Basic and acidic residues" evidence="1">
    <location>
        <begin position="45"/>
        <end position="55"/>
    </location>
</feature>
<protein>
    <submittedName>
        <fullName evidence="2">Uncharacterized protein OSJNBa0061K21.19</fullName>
    </submittedName>
</protein>
<feature type="region of interest" description="Disordered" evidence="1">
    <location>
        <begin position="1"/>
        <end position="99"/>
    </location>
</feature>
<evidence type="ECO:0000256" key="1">
    <source>
        <dbReference type="SAM" id="MobiDB-lite"/>
    </source>
</evidence>
<reference evidence="2" key="1">
    <citation type="submission" date="2002-04" db="EMBL/GenBank/DDBJ databases">
        <title>Genomic Sequence For Oryza sativa, Niponbare Strain, Clone OSJNBa0061K21 From Chromosome 10, Complete Sequence.</title>
        <authorList>
            <person name="Spiegel L.A."/>
            <person name="Nascimento L.U."/>
            <person name="de la Bastide M."/>
            <person name="Vil D.M."/>
            <person name="Preston R.R."/>
            <person name="Huang E.N."/>
            <person name="See L.H."/>
            <person name="Shah R.S."/>
            <person name="O'Shaughnessy A."/>
            <person name="Rodriguez M.A."/>
            <person name="Shekher M."/>
            <person name="Kirchoff K.A."/>
            <person name="Baker J.P."/>
            <person name="Schutz K."/>
            <person name="Dedhia N.N."/>
            <person name="McCombie W.R."/>
        </authorList>
    </citation>
    <scope>NUCLEOTIDE SEQUENCE</scope>
</reference>
<feature type="compositionally biased region" description="Polar residues" evidence="1">
    <location>
        <begin position="8"/>
        <end position="24"/>
    </location>
</feature>
<sequence>MREKYQFWRSSLLTPNRNRRSGLSSRPHPEFTTAASKADGGGDTGRIRRSFDKIGYRRKKGGREVAPTGSGLGRLLEKKPLGNPAVSAAATPPGDRRTAPLSATLSPAPPVLLRPATARNPAVPSPDDRTSPLLVLLIGRIEEMMRGRIEERKINTGLLKFGEVSLLVLVTVL</sequence>
<accession>Q8S858</accession>
<gene>
    <name evidence="2" type="primary">OSJNBa0061K21.19</name>
</gene>
<name>Q8S858_ORYSA</name>
<organism evidence="2">
    <name type="scientific">Oryza sativa</name>
    <name type="common">Rice</name>
    <dbReference type="NCBI Taxonomy" id="4530"/>
    <lineage>
        <taxon>Eukaryota</taxon>
        <taxon>Viridiplantae</taxon>
        <taxon>Streptophyta</taxon>
        <taxon>Embryophyta</taxon>
        <taxon>Tracheophyta</taxon>
        <taxon>Spermatophyta</taxon>
        <taxon>Magnoliopsida</taxon>
        <taxon>Liliopsida</taxon>
        <taxon>Poales</taxon>
        <taxon>Poaceae</taxon>
        <taxon>BOP clade</taxon>
        <taxon>Oryzoideae</taxon>
        <taxon>Oryzeae</taxon>
        <taxon>Oryzinae</taxon>
        <taxon>Oryza</taxon>
    </lineage>
</organism>